<name>A0A875J4T0_9MONO</name>
<feature type="domain" description="RdRp catalytic" evidence="29">
    <location>
        <begin position="668"/>
        <end position="852"/>
    </location>
</feature>
<dbReference type="PROSITE" id="PS50526">
    <property type="entry name" value="RDRP_SSRNA_NEG_NONSEG"/>
    <property type="match status" value="1"/>
</dbReference>
<comment type="catalytic activity">
    <reaction evidence="27">
        <text>a 5'-end (5'-triphosphoguanosine)-adenylyl-adenylyl-cytidylyl-adenosine in mRNA + 2 S-adenosyl-L-methionine = a 5'-end (N(7)-methyl 5'-triphosphoguanosine)-(2'-O-methyladenylyl)-adenylyl-cytidylyl-adenosine in mRNA + 2 S-adenosyl-L-homocysteine + H(+)</text>
        <dbReference type="Rhea" id="RHEA:65376"/>
        <dbReference type="Rhea" id="RHEA-COMP:16797"/>
        <dbReference type="Rhea" id="RHEA-COMP:16798"/>
        <dbReference type="ChEBI" id="CHEBI:15378"/>
        <dbReference type="ChEBI" id="CHEBI:57856"/>
        <dbReference type="ChEBI" id="CHEBI:59789"/>
        <dbReference type="ChEBI" id="CHEBI:156483"/>
        <dbReference type="ChEBI" id="CHEBI:156484"/>
        <dbReference type="EC" id="2.1.1.375"/>
    </reaction>
</comment>
<evidence type="ECO:0000256" key="6">
    <source>
        <dbReference type="ARBA" id="ARBA00018602"/>
    </source>
</evidence>
<comment type="similarity">
    <text evidence="3">Belongs to the paramyxovirus L protein family.</text>
</comment>
<evidence type="ECO:0000256" key="24">
    <source>
        <dbReference type="ARBA" id="ARBA00030436"/>
    </source>
</evidence>
<evidence type="ECO:0000256" key="15">
    <source>
        <dbReference type="ARBA" id="ARBA00022840"/>
    </source>
</evidence>
<keyword evidence="13" id="KW-0547">Nucleotide-binding</keyword>
<keyword evidence="14" id="KW-0378">Hydrolase</keyword>
<dbReference type="InterPro" id="IPR026890">
    <property type="entry name" value="Mononeg_mRNAcap"/>
</dbReference>
<evidence type="ECO:0000256" key="7">
    <source>
        <dbReference type="ARBA" id="ARBA00022484"/>
    </source>
</evidence>
<evidence type="ECO:0000256" key="25">
    <source>
        <dbReference type="ARBA" id="ARBA00031012"/>
    </source>
</evidence>
<keyword evidence="7" id="KW-0696">RNA-directed RNA polymerase</keyword>
<evidence type="ECO:0000256" key="12">
    <source>
        <dbReference type="ARBA" id="ARBA00022695"/>
    </source>
</evidence>
<evidence type="ECO:0000256" key="13">
    <source>
        <dbReference type="ARBA" id="ARBA00022741"/>
    </source>
</evidence>
<evidence type="ECO:0000256" key="23">
    <source>
        <dbReference type="ARBA" id="ARBA00030285"/>
    </source>
</evidence>
<dbReference type="Proteomes" id="UP001235424">
    <property type="component" value="Segment"/>
</dbReference>
<evidence type="ECO:0000256" key="22">
    <source>
        <dbReference type="ARBA" id="ARBA00026099"/>
    </source>
</evidence>
<dbReference type="PROSITE" id="PS51590">
    <property type="entry name" value="SAM_MT_MNV_L"/>
    <property type="match status" value="1"/>
</dbReference>
<organism evidence="31 32">
    <name type="scientific">Achimota pararubulavirus 3</name>
    <dbReference type="NCBI Taxonomy" id="2791004"/>
    <lineage>
        <taxon>Viruses</taxon>
        <taxon>Riboviria</taxon>
        <taxon>Orthornavirae</taxon>
        <taxon>Negarnaviricota</taxon>
        <taxon>Haploviricotina</taxon>
        <taxon>Monjiviricetes</taxon>
        <taxon>Mononegavirales</taxon>
        <taxon>Paramyxoviridae</taxon>
        <taxon>Rubulavirinae</taxon>
        <taxon>Pararubulavirus</taxon>
        <taxon>Pararubulavirus eidoli</taxon>
    </lineage>
</organism>
<dbReference type="EC" id="2.1.1.375" evidence="22"/>
<evidence type="ECO:0000256" key="21">
    <source>
        <dbReference type="ARBA" id="ARBA00024499"/>
    </source>
</evidence>
<dbReference type="GO" id="GO:0004482">
    <property type="term" value="F:mRNA 5'-cap (guanine-N7-)-methyltransferase activity"/>
    <property type="evidence" value="ECO:0007669"/>
    <property type="project" value="InterPro"/>
</dbReference>
<evidence type="ECO:0000256" key="9">
    <source>
        <dbReference type="ARBA" id="ARBA00022664"/>
    </source>
</evidence>
<reference evidence="31" key="1">
    <citation type="journal article" date="2020" name="Viruses">
        <title>Achimota Pararubulavirus 3: A New Bat-Derived Paramyxovirus of the Genus Pararubulavirus.</title>
        <authorList>
            <person name="Baker K.S."/>
            <person name="Tachedjian M."/>
            <person name="Barr J."/>
            <person name="Marsh G.A."/>
            <person name="Todd S."/>
            <person name="Crameri G."/>
            <person name="Crameri S."/>
            <person name="Smith I."/>
            <person name="Holmes C.E.G."/>
            <person name="Suu-Ire R."/>
            <person name="Fernandez-Loras A."/>
            <person name="Cunningham A.A."/>
            <person name="Wood J.L.N."/>
            <person name="Wang L.F."/>
        </authorList>
    </citation>
    <scope>NUCLEOTIDE SEQUENCE</scope>
    <source>
        <strain evidence="31">U72</strain>
    </source>
</reference>
<dbReference type="NCBIfam" id="TIGR04198">
    <property type="entry name" value="paramyx_RNAcap"/>
    <property type="match status" value="1"/>
</dbReference>
<evidence type="ECO:0000256" key="11">
    <source>
        <dbReference type="ARBA" id="ARBA00022691"/>
    </source>
</evidence>
<keyword evidence="8" id="KW-0489">Methyltransferase</keyword>
<keyword evidence="32" id="KW-1185">Reference proteome</keyword>
<dbReference type="InterPro" id="IPR014023">
    <property type="entry name" value="Mononeg_RNA_pol_cat"/>
</dbReference>
<dbReference type="Pfam" id="PF14318">
    <property type="entry name" value="Mononeg_mRNAcap"/>
    <property type="match status" value="1"/>
</dbReference>
<evidence type="ECO:0000256" key="16">
    <source>
        <dbReference type="ARBA" id="ARBA00022844"/>
    </source>
</evidence>
<evidence type="ECO:0000259" key="29">
    <source>
        <dbReference type="PROSITE" id="PS50526"/>
    </source>
</evidence>
<keyword evidence="19" id="KW-0511">Multifunctional enzyme</keyword>
<keyword evidence="9" id="KW-0507">mRNA processing</keyword>
<keyword evidence="18" id="KW-0506">mRNA capping</keyword>
<keyword evidence="10" id="KW-0808">Transferase</keyword>
<keyword evidence="16" id="KW-0946">Virion</keyword>
<evidence type="ECO:0000256" key="28">
    <source>
        <dbReference type="ARBA" id="ARBA00048548"/>
    </source>
</evidence>
<comment type="catalytic activity">
    <reaction evidence="21">
        <text>a 5'-end (5'-triphosphoguanosine)-(2'-O-methyladenylyl)-adenylyl-cytidylyl-adenosine in mRNA + S-adenosyl-L-methionine = a 5'-end (N(7)-methyl 5'-triphosphoguanosine)-(2'-O-methyladenylyl)-adenylyl-cytidylyl-adenosine in mRNA + S-adenosyl-L-homocysteine</text>
        <dbReference type="Rhea" id="RHEA:65440"/>
        <dbReference type="Rhea" id="RHEA-COMP:16798"/>
        <dbReference type="Rhea" id="RHEA-COMP:16801"/>
        <dbReference type="ChEBI" id="CHEBI:57856"/>
        <dbReference type="ChEBI" id="CHEBI:59789"/>
        <dbReference type="ChEBI" id="CHEBI:156482"/>
        <dbReference type="ChEBI" id="CHEBI:156483"/>
    </reaction>
</comment>
<evidence type="ECO:0000256" key="27">
    <source>
        <dbReference type="ARBA" id="ARBA00047370"/>
    </source>
</evidence>
<dbReference type="InterPro" id="IPR025786">
    <property type="entry name" value="Mononega_L_MeTrfase"/>
</dbReference>
<evidence type="ECO:0000256" key="8">
    <source>
        <dbReference type="ARBA" id="ARBA00022603"/>
    </source>
</evidence>
<evidence type="ECO:0000256" key="4">
    <source>
        <dbReference type="ARBA" id="ARBA00012494"/>
    </source>
</evidence>
<dbReference type="PIRSF" id="PIRSF000830">
    <property type="entry name" value="RNA_pol_ParamyxoV"/>
    <property type="match status" value="1"/>
</dbReference>
<keyword evidence="11" id="KW-0949">S-adenosyl-L-methionine</keyword>
<comment type="subcellular location">
    <subcellularLocation>
        <location evidence="2">Virion</location>
    </subcellularLocation>
</comment>
<dbReference type="GO" id="GO:0044423">
    <property type="term" value="C:virion component"/>
    <property type="evidence" value="ECO:0007669"/>
    <property type="project" value="UniProtKB-KW"/>
</dbReference>
<dbReference type="EC" id="2.7.7.48" evidence="4"/>
<comment type="function">
    <text evidence="1">RNA-directed RNA polymerase that catalyzes the replication of viral genomic RNA. The template is composed of the viral RNA tightly encapsidated by the nucleoprotein (N). The replicase mode is dependent on intracellular N protein concentration. In this mode, the polymerase replicates the whole viral genome without recognizing transcriptional signals, and the replicated genome is not caped or polyadenylated.</text>
</comment>
<accession>A0A875J4T0</accession>
<keyword evidence="15" id="KW-0067">ATP-binding</keyword>
<gene>
    <name evidence="31" type="primary">L</name>
</gene>
<dbReference type="InterPro" id="IPR016269">
    <property type="entry name" value="RNA-dir_pol_paramyxovirus"/>
</dbReference>
<evidence type="ECO:0000256" key="20">
    <source>
        <dbReference type="ARBA" id="ARBA00024494"/>
    </source>
</evidence>
<dbReference type="InterPro" id="IPR039736">
    <property type="entry name" value="L_poly_C"/>
</dbReference>
<evidence type="ECO:0000259" key="30">
    <source>
        <dbReference type="PROSITE" id="PS51590"/>
    </source>
</evidence>
<dbReference type="GO" id="GO:0016787">
    <property type="term" value="F:hydrolase activity"/>
    <property type="evidence" value="ECO:0007669"/>
    <property type="project" value="UniProtKB-KW"/>
</dbReference>
<dbReference type="EMBL" id="MT062420">
    <property type="protein sequence ID" value="QPF77632.1"/>
    <property type="molecule type" value="Viral_cRNA"/>
</dbReference>
<dbReference type="GO" id="GO:0003968">
    <property type="term" value="F:RNA-directed RNA polymerase activity"/>
    <property type="evidence" value="ECO:0007669"/>
    <property type="project" value="UniProtKB-KW"/>
</dbReference>
<dbReference type="GO" id="GO:0005524">
    <property type="term" value="F:ATP binding"/>
    <property type="evidence" value="ECO:0007669"/>
    <property type="project" value="UniProtKB-KW"/>
</dbReference>
<evidence type="ECO:0000256" key="19">
    <source>
        <dbReference type="ARBA" id="ARBA00023268"/>
    </source>
</evidence>
<evidence type="ECO:0000313" key="31">
    <source>
        <dbReference type="EMBL" id="QPF77632.1"/>
    </source>
</evidence>
<comment type="catalytic activity">
    <reaction evidence="26">
        <text>a 5'-end (5'-triphosphoguanosine)-adenylyl-adenylyl-cytidylyl-adenosine in mRNA + S-adenosyl-L-methionine = a 5'-end (5'-triphosphoguanosine)-(2'-O-methyladenylyl)-adenylyl-cytidylyl-adenosine in mRNA + S-adenosyl-L-homocysteine + H(+)</text>
        <dbReference type="Rhea" id="RHEA:65380"/>
        <dbReference type="Rhea" id="RHEA-COMP:16797"/>
        <dbReference type="Rhea" id="RHEA-COMP:16801"/>
        <dbReference type="ChEBI" id="CHEBI:15378"/>
        <dbReference type="ChEBI" id="CHEBI:57856"/>
        <dbReference type="ChEBI" id="CHEBI:59789"/>
        <dbReference type="ChEBI" id="CHEBI:156482"/>
        <dbReference type="ChEBI" id="CHEBI:156484"/>
    </reaction>
</comment>
<comment type="catalytic activity">
    <reaction evidence="28">
        <text>GTP + H2O = GDP + phosphate + H(+)</text>
        <dbReference type="Rhea" id="RHEA:19669"/>
        <dbReference type="ChEBI" id="CHEBI:15377"/>
        <dbReference type="ChEBI" id="CHEBI:15378"/>
        <dbReference type="ChEBI" id="CHEBI:37565"/>
        <dbReference type="ChEBI" id="CHEBI:43474"/>
        <dbReference type="ChEBI" id="CHEBI:58189"/>
    </reaction>
</comment>
<evidence type="ECO:0000256" key="18">
    <source>
        <dbReference type="ARBA" id="ARBA00023042"/>
    </source>
</evidence>
<keyword evidence="17" id="KW-0693">Viral RNA replication</keyword>
<evidence type="ECO:0000256" key="14">
    <source>
        <dbReference type="ARBA" id="ARBA00022801"/>
    </source>
</evidence>
<protein>
    <recommendedName>
        <fullName evidence="6">RNA-directed RNA polymerase L</fullName>
        <ecNumber evidence="22">2.1.1.375</ecNumber>
        <ecNumber evidence="4">2.7.7.48</ecNumber>
        <ecNumber evidence="5">2.7.7.88</ecNumber>
    </recommendedName>
    <alternativeName>
        <fullName evidence="23">Large structural protein</fullName>
    </alternativeName>
    <alternativeName>
        <fullName evidence="25">Replicase</fullName>
    </alternativeName>
    <alternativeName>
        <fullName evidence="24">Transcriptase</fullName>
    </alternativeName>
</protein>
<evidence type="ECO:0000313" key="32">
    <source>
        <dbReference type="Proteomes" id="UP001235424"/>
    </source>
</evidence>
<dbReference type="InterPro" id="IPR029063">
    <property type="entry name" value="SAM-dependent_MTases_sf"/>
</dbReference>
<dbReference type="Pfam" id="PF00946">
    <property type="entry name" value="Mononeg_RNA_pol"/>
    <property type="match status" value="1"/>
</dbReference>
<evidence type="ECO:0000256" key="2">
    <source>
        <dbReference type="ARBA" id="ARBA00004328"/>
    </source>
</evidence>
<dbReference type="Gene3D" id="3.40.50.150">
    <property type="entry name" value="Vaccinia Virus protein VP39"/>
    <property type="match status" value="1"/>
</dbReference>
<proteinExistence type="inferred from homology"/>
<evidence type="ECO:0000256" key="3">
    <source>
        <dbReference type="ARBA" id="ARBA00007934"/>
    </source>
</evidence>
<feature type="domain" description="Mononegavirus-type SAM-dependent 2'-O-MTase" evidence="30">
    <location>
        <begin position="1791"/>
        <end position="2004"/>
    </location>
</feature>
<keyword evidence="12" id="KW-0548">Nucleotidyltransferase</keyword>
<evidence type="ECO:0000256" key="10">
    <source>
        <dbReference type="ARBA" id="ARBA00022679"/>
    </source>
</evidence>
<sequence length="2273" mass="258344">MAAPPQIILPEVHLDSPIVLNKLLYLTKLGGFPLPDELLEKDPFPNLDWDRIRREENRLSARLLEVRKRIYSCFVTCTKKRQILHQTNPISVLIWPKCIELLTTTLLSDFTGRFDDAEQLIKAAAGTINDGLSRVLKNVSQKLANNSTLFTHNRDDCVNCTQHCRPASLSEVCQVYENCHWSKQFKLWFLIRHQMRKLIIQNNEQRMDNLIVEFNQRVETAIITPEIVVIWNKSRSEITYLTFEMMLMVCDVFEGRMNILTVCQLSCYLFPLKDRLVRLFEIVDQLCIILGNSVYPVVANLESLVYAQLQLLDPVIDLKGDFYSFICKELLSALQVNNIISLEEAEVIVRHLLDCYRDLTPDLTAELLCIMRLWGHPMLSSKAAATKVRESMCAPKMIDLTTTLKVLAFFNGIVINGYRRKHNGIWPRCKLPPFASLSLTEMKHDNSELSYQYILNHWKEISMLEFEKSFDADPGSDLSIFMKDKAISAPRKDWLSVFRKSLIKPLCENLRVPLPVPYNRRLLLNFLADDSFDPNKELEYVTTGAYLEDDQFCASYSLKEKEIKETGRIFAKLTKKMRSCQVMAESLLASHAGKLFKENGVVLDQLSLTKSLLTMSQIGLISQHSRRSARENITIVSHIPTSPTKSHLTKHIGSDAQKKELDENLEIAACFLTTDLSKYCLNWRYQSIVLFANSMNKLYGYNHLFEWIHLRLMRSTLYVGDPFNPPTELTSADLDEVENGDIFVVSPRGGIEGLCQKLWTMISIAVIVLSATESRTRVMSMVQGDNQAMAITTKVPRSLSHAQKKEIAFQNSNMFVNRLRENNFGLGHHLKAQETIISSDFFVYSKRIFWRGRILNQALKNVSKLCLIADILSECTQTSCSNLATTVMRLTENGVEKDLCYFLSAYLSLKQLTLDLLFPVNKDFEDEVSEKYLNHPILLARICMLPSQLGGLNYYSVSRLFNRNVGDPLVSALADLKRFIQAGVLPQWILRNILLREPGKGTWSTLASDPYSINIEYLYPPTTYLKKHTQRVLMEGSVNPMLNGIFNDNASVEENQLAKFLLDRHSVMPRVAHIIIEQTSCGRRKQIQGFLDTTRTIIRYALNTQPISFGKANKIIDYNTLYLSYNLELIAQPNGGPRARVKYRQIEDLCSIDIAKTLRRLSWMPLLSGRPVEGLETPDPLELVTGYLLDDTTTCLSCLEGDSKFTWLFLPADIVLDAPPENNPPIRVPYVGSKTDERRVASVGYVRGASAALKSALRLAGVYIWAFGDTDRNWEDALELANTRVEIDIDHLRALTPLPTSANLTHRLNDGLTQLKFTPASSYAYSSYVHISNDEQNLEILEKIQDSNLIYQQLMLLGLGIIETWLQFPRYSNHRDISIHLHTESSCCIRAVETCVVNETSSEIPHLSVPYNNKFVFDDSPLDDEQKLQINNLTFQTNLSALDIISVQDKINLLAHLVGLQFAHSLTGLDETTSLINDAIVETDYATNWISECLNTYMDSVFFFTAWNILLDLSYQMYYLRIQGLNSILDYVTLVLSRIPGLALTGIASTISHPRILRRMINIGIIIPSNSPYLATLDYHKLTNDAIMWGVSKILSNIMNGLDIELIIPSEDSTELSDRTLNLISRKLTLVSLVLTTNQDLPHVRGLSPESKCKLITDYLLSIICQQRLEESTHQNLIKMITEPKISAFPNNLYYLSRKLLNSIRQSEEAQLIVASYYDSFGFLEAQQNVGLVSLVNHGDDNLNSLTMFDFNITLFDENQKCEKFQYPQVEIDVDKGKKFLPDPPIHHVLRPVGLSSTSWYKGISVLNLINRMRIPKGDHLYLAEGSGAIMTLFESYIPAPRIYYNSYFSSGQNPPQRNYSPLPTQFIESIVSQNIRNEIPTEEGFVQEFIPLWSGNSNQTNLAVKDCVDYILSQIMSQSISLISLDLEEGFDSNPTIVSKALIHSILIAHITLVSHGLFVIKLNLTPFSKFSRVMTILQSKFGNVQLCRSTYSDPSSDEVYIISQNTQEVSLTALNNAIAFSESLDQESFTLISPTCLNKIRDGIAEANKQVLNMIDIQIKHCQCLDNIDDHILLSRLGSRTQTNKVIDISSAKTIQDLHDRISHILTTYFKELIAAFESAELDKNQLLYTAYNIHYAGKIKTNASLSTSLILKLIIRNWPILTIAVRHVVSQSLELGYFAVREIITTELFLKLTPVRVYLLRTLGIDQINNEMVTNLKITFNRAEQKRIWKSLGSIIMLDTIDNGPDDDLTYLDDRSEDNWIERDIGGDEL</sequence>
<evidence type="ECO:0000256" key="1">
    <source>
        <dbReference type="ARBA" id="ARBA00003132"/>
    </source>
</evidence>
<evidence type="ECO:0000256" key="26">
    <source>
        <dbReference type="ARBA" id="ARBA00047332"/>
    </source>
</evidence>
<comment type="catalytic activity">
    <reaction evidence="20">
        <text>a 5'-end triphospho-adenylyl-adenylyl-cytidylyl-adenosine in mRNA + GDP + H(+) = a 5'-end (5'-triphosphoguanosine)-adenylyl-adenylyl-cytidylyl-adenosine in mRNA + diphosphate</text>
        <dbReference type="Rhea" id="RHEA:65436"/>
        <dbReference type="Rhea" id="RHEA-COMP:16797"/>
        <dbReference type="Rhea" id="RHEA-COMP:16799"/>
        <dbReference type="ChEBI" id="CHEBI:15378"/>
        <dbReference type="ChEBI" id="CHEBI:33019"/>
        <dbReference type="ChEBI" id="CHEBI:58189"/>
        <dbReference type="ChEBI" id="CHEBI:156484"/>
        <dbReference type="ChEBI" id="CHEBI:156503"/>
        <dbReference type="EC" id="2.7.7.88"/>
    </reaction>
</comment>
<dbReference type="EC" id="2.7.7.88" evidence="5"/>
<evidence type="ECO:0000256" key="17">
    <source>
        <dbReference type="ARBA" id="ARBA00022953"/>
    </source>
</evidence>
<evidence type="ECO:0000256" key="5">
    <source>
        <dbReference type="ARBA" id="ARBA00012582"/>
    </source>
</evidence>